<proteinExistence type="predicted"/>
<name>A0A1N7JEA0_9PROT</name>
<dbReference type="GO" id="GO:0016020">
    <property type="term" value="C:membrane"/>
    <property type="evidence" value="ECO:0007669"/>
    <property type="project" value="InterPro"/>
</dbReference>
<feature type="transmembrane region" description="Helical" evidence="2">
    <location>
        <begin position="70"/>
        <end position="91"/>
    </location>
</feature>
<reference evidence="3 4" key="1">
    <citation type="submission" date="2017-01" db="EMBL/GenBank/DDBJ databases">
        <authorList>
            <person name="Mah S.A."/>
            <person name="Swanson W.J."/>
            <person name="Moy G.W."/>
            <person name="Vacquier V.D."/>
        </authorList>
    </citation>
    <scope>NUCLEOTIDE SEQUENCE [LARGE SCALE GENOMIC DNA]</scope>
    <source>
        <strain evidence="3 4">DSM 11589</strain>
    </source>
</reference>
<dbReference type="EMBL" id="FTOA01000002">
    <property type="protein sequence ID" value="SIS47692.1"/>
    <property type="molecule type" value="Genomic_DNA"/>
</dbReference>
<evidence type="ECO:0000313" key="3">
    <source>
        <dbReference type="EMBL" id="SIS47692.1"/>
    </source>
</evidence>
<dbReference type="AlphaFoldDB" id="A0A1N7JEA0"/>
<evidence type="ECO:0000256" key="1">
    <source>
        <dbReference type="SAM" id="MobiDB-lite"/>
    </source>
</evidence>
<evidence type="ECO:0000313" key="4">
    <source>
        <dbReference type="Proteomes" id="UP000185678"/>
    </source>
</evidence>
<gene>
    <name evidence="3" type="ORF">SAMN05421779_102162</name>
</gene>
<feature type="compositionally biased region" description="Polar residues" evidence="1">
    <location>
        <begin position="171"/>
        <end position="180"/>
    </location>
</feature>
<organism evidence="3 4">
    <name type="scientific">Insolitispirillum peregrinum</name>
    <dbReference type="NCBI Taxonomy" id="80876"/>
    <lineage>
        <taxon>Bacteria</taxon>
        <taxon>Pseudomonadati</taxon>
        <taxon>Pseudomonadota</taxon>
        <taxon>Alphaproteobacteria</taxon>
        <taxon>Rhodospirillales</taxon>
        <taxon>Novispirillaceae</taxon>
        <taxon>Insolitispirillum</taxon>
    </lineage>
</organism>
<accession>A0A1N7JEA0</accession>
<feature type="region of interest" description="Disordered" evidence="1">
    <location>
        <begin position="140"/>
        <end position="187"/>
    </location>
</feature>
<feature type="transmembrane region" description="Helical" evidence="2">
    <location>
        <begin position="27"/>
        <end position="49"/>
    </location>
</feature>
<evidence type="ECO:0000256" key="2">
    <source>
        <dbReference type="SAM" id="Phobius"/>
    </source>
</evidence>
<dbReference type="RefSeq" id="WP_076399072.1">
    <property type="nucleotide sequence ID" value="NZ_FTOA01000002.1"/>
</dbReference>
<keyword evidence="4" id="KW-1185">Reference proteome</keyword>
<dbReference type="Pfam" id="PF04186">
    <property type="entry name" value="FxsA"/>
    <property type="match status" value="1"/>
</dbReference>
<dbReference type="NCBIfam" id="NF008528">
    <property type="entry name" value="PRK11463.1-2"/>
    <property type="match status" value="1"/>
</dbReference>
<protein>
    <submittedName>
        <fullName evidence="3">UPF0716 protein FxsA</fullName>
    </submittedName>
</protein>
<dbReference type="STRING" id="80876.SAMN05421779_102162"/>
<keyword evidence="2" id="KW-1133">Transmembrane helix</keyword>
<dbReference type="Proteomes" id="UP000185678">
    <property type="component" value="Unassembled WGS sequence"/>
</dbReference>
<keyword evidence="2" id="KW-0812">Transmembrane</keyword>
<dbReference type="PANTHER" id="PTHR35335">
    <property type="entry name" value="UPF0716 PROTEIN FXSA"/>
    <property type="match status" value="1"/>
</dbReference>
<sequence>MPILSLLLVVGLPAAEIYTFVVVGEQIGGLATLGLVLLSTVIGGAIIRLQGLSLLPQVQQAMARHQPPAAALLNGMAVLLAGLLLIIPGFLTDALAVLLLLPPLRRGLLMLGLAAFARRWTASASAGSFGPGGFAHPHQDFPGGGFAGQSRAAPDIEGDYRDVTPHAPSGAASNDNQTILPPSDKGR</sequence>
<dbReference type="PANTHER" id="PTHR35335:SF1">
    <property type="entry name" value="UPF0716 PROTEIN FXSA"/>
    <property type="match status" value="1"/>
</dbReference>
<dbReference type="InterPro" id="IPR007313">
    <property type="entry name" value="FxsA"/>
</dbReference>
<keyword evidence="2" id="KW-0472">Membrane</keyword>